<keyword evidence="2" id="KW-1185">Reference proteome</keyword>
<dbReference type="OrthoDB" id="281660at2"/>
<dbReference type="AlphaFoldDB" id="A0A517STN8"/>
<accession>A0A517STN8</accession>
<dbReference type="EMBL" id="CP036272">
    <property type="protein sequence ID" value="QDT59487.1"/>
    <property type="molecule type" value="Genomic_DNA"/>
</dbReference>
<organism evidence="1 2">
    <name type="scientific">Stieleria bergensis</name>
    <dbReference type="NCBI Taxonomy" id="2528025"/>
    <lineage>
        <taxon>Bacteria</taxon>
        <taxon>Pseudomonadati</taxon>
        <taxon>Planctomycetota</taxon>
        <taxon>Planctomycetia</taxon>
        <taxon>Pirellulales</taxon>
        <taxon>Pirellulaceae</taxon>
        <taxon>Stieleria</taxon>
    </lineage>
</organism>
<evidence type="ECO:0000313" key="1">
    <source>
        <dbReference type="EMBL" id="QDT59487.1"/>
    </source>
</evidence>
<name>A0A517STN8_9BACT</name>
<gene>
    <name evidence="1" type="ORF">SV7mr_19940</name>
</gene>
<dbReference type="RefSeq" id="WP_145271395.1">
    <property type="nucleotide sequence ID" value="NZ_CP036272.1"/>
</dbReference>
<dbReference type="Proteomes" id="UP000315003">
    <property type="component" value="Chromosome"/>
</dbReference>
<proteinExistence type="predicted"/>
<protein>
    <submittedName>
        <fullName evidence="1">Uncharacterized protein</fullName>
    </submittedName>
</protein>
<evidence type="ECO:0000313" key="2">
    <source>
        <dbReference type="Proteomes" id="UP000315003"/>
    </source>
</evidence>
<reference evidence="1 2" key="1">
    <citation type="submission" date="2019-02" db="EMBL/GenBank/DDBJ databases">
        <title>Deep-cultivation of Planctomycetes and their phenomic and genomic characterization uncovers novel biology.</title>
        <authorList>
            <person name="Wiegand S."/>
            <person name="Jogler M."/>
            <person name="Boedeker C."/>
            <person name="Pinto D."/>
            <person name="Vollmers J."/>
            <person name="Rivas-Marin E."/>
            <person name="Kohn T."/>
            <person name="Peeters S.H."/>
            <person name="Heuer A."/>
            <person name="Rast P."/>
            <person name="Oberbeckmann S."/>
            <person name="Bunk B."/>
            <person name="Jeske O."/>
            <person name="Meyerdierks A."/>
            <person name="Storesund J.E."/>
            <person name="Kallscheuer N."/>
            <person name="Luecker S."/>
            <person name="Lage O.M."/>
            <person name="Pohl T."/>
            <person name="Merkel B.J."/>
            <person name="Hornburger P."/>
            <person name="Mueller R.-W."/>
            <person name="Bruemmer F."/>
            <person name="Labrenz M."/>
            <person name="Spormann A.M."/>
            <person name="Op den Camp H."/>
            <person name="Overmann J."/>
            <person name="Amann R."/>
            <person name="Jetten M.S.M."/>
            <person name="Mascher T."/>
            <person name="Medema M.H."/>
            <person name="Devos D.P."/>
            <person name="Kaster A.-K."/>
            <person name="Ovreas L."/>
            <person name="Rohde M."/>
            <person name="Galperin M.Y."/>
            <person name="Jogler C."/>
        </authorList>
    </citation>
    <scope>NUCLEOTIDE SEQUENCE [LARGE SCALE GENOMIC DNA]</scope>
    <source>
        <strain evidence="1 2">SV_7m_r</strain>
    </source>
</reference>
<sequence>MEEREDGWKTRAWLYRHHNGHPDDVMTELDQALKRAWKRVGRIDSEMLAAAMIAESIDDDGVPQLVPCHVRHGDLEFRNEVRLDQRGPASIECCETGDRHEFFLN</sequence>